<feature type="compositionally biased region" description="Basic and acidic residues" evidence="1">
    <location>
        <begin position="135"/>
        <end position="145"/>
    </location>
</feature>
<feature type="region of interest" description="Disordered" evidence="1">
    <location>
        <begin position="187"/>
        <end position="261"/>
    </location>
</feature>
<proteinExistence type="predicted"/>
<dbReference type="EMBL" id="CAMGYJ010000004">
    <property type="protein sequence ID" value="CAI0400849.1"/>
    <property type="molecule type" value="Genomic_DNA"/>
</dbReference>
<feature type="compositionally biased region" description="Polar residues" evidence="1">
    <location>
        <begin position="146"/>
        <end position="158"/>
    </location>
</feature>
<feature type="compositionally biased region" description="Low complexity" evidence="1">
    <location>
        <begin position="58"/>
        <end position="71"/>
    </location>
</feature>
<comment type="caution">
    <text evidence="2">The sequence shown here is derived from an EMBL/GenBank/DDBJ whole genome shotgun (WGS) entry which is preliminary data.</text>
</comment>
<sequence>MCSETAPRFSFSRDPADDSESPTAEQQQWRRDANLLDHYSNPTTATLTPTADQPFEFSVSSNSGDQYSSSSADELFADGIILPFHRRHPTSSATTFNCSAAHRRAQSFDHPKLPPLAPLPPPSKKPAAPAPESEDQSRASSDHNQHQNQLQPSSSSKSFWGFKRSSSLNCDLKKTLICSLPPLLARSNSTGSVPPIPKKSIQKPDFHPTHKPIISHKQPSSSNSSSGYVYSFPQKPPLKRNPYGSSSSSSSHHYPNGTARISPVLNVPISKGTANLFGFGTMLMGKEKKTRK</sequence>
<feature type="region of interest" description="Disordered" evidence="1">
    <location>
        <begin position="1"/>
        <end position="28"/>
    </location>
</feature>
<dbReference type="Proteomes" id="UP001154282">
    <property type="component" value="Unassembled WGS sequence"/>
</dbReference>
<dbReference type="AlphaFoldDB" id="A0AAV0ITL9"/>
<feature type="region of interest" description="Disordered" evidence="1">
    <location>
        <begin position="40"/>
        <end position="71"/>
    </location>
</feature>
<evidence type="ECO:0000256" key="1">
    <source>
        <dbReference type="SAM" id="MobiDB-lite"/>
    </source>
</evidence>
<name>A0AAV0ITL9_9ROSI</name>
<dbReference type="PANTHER" id="PTHR36757:SF1">
    <property type="entry name" value="GENOME ASSEMBLY, CHROMOSOME: A04"/>
    <property type="match status" value="1"/>
</dbReference>
<protein>
    <submittedName>
        <fullName evidence="2">Uncharacterized protein</fullName>
    </submittedName>
</protein>
<organism evidence="2 3">
    <name type="scientific">Linum tenue</name>
    <dbReference type="NCBI Taxonomy" id="586396"/>
    <lineage>
        <taxon>Eukaryota</taxon>
        <taxon>Viridiplantae</taxon>
        <taxon>Streptophyta</taxon>
        <taxon>Embryophyta</taxon>
        <taxon>Tracheophyta</taxon>
        <taxon>Spermatophyta</taxon>
        <taxon>Magnoliopsida</taxon>
        <taxon>eudicotyledons</taxon>
        <taxon>Gunneridae</taxon>
        <taxon>Pentapetalae</taxon>
        <taxon>rosids</taxon>
        <taxon>fabids</taxon>
        <taxon>Malpighiales</taxon>
        <taxon>Linaceae</taxon>
        <taxon>Linum</taxon>
    </lineage>
</organism>
<feature type="region of interest" description="Disordered" evidence="1">
    <location>
        <begin position="103"/>
        <end position="158"/>
    </location>
</feature>
<dbReference type="PANTHER" id="PTHR36757">
    <property type="entry name" value="BNAANNG22500D PROTEIN"/>
    <property type="match status" value="1"/>
</dbReference>
<feature type="compositionally biased region" description="Pro residues" evidence="1">
    <location>
        <begin position="113"/>
        <end position="124"/>
    </location>
</feature>
<evidence type="ECO:0000313" key="2">
    <source>
        <dbReference type="EMBL" id="CAI0400849.1"/>
    </source>
</evidence>
<gene>
    <name evidence="2" type="ORF">LITE_LOCUS10940</name>
</gene>
<evidence type="ECO:0000313" key="3">
    <source>
        <dbReference type="Proteomes" id="UP001154282"/>
    </source>
</evidence>
<reference evidence="2" key="1">
    <citation type="submission" date="2022-08" db="EMBL/GenBank/DDBJ databases">
        <authorList>
            <person name="Gutierrez-Valencia J."/>
        </authorList>
    </citation>
    <scope>NUCLEOTIDE SEQUENCE</scope>
</reference>
<accession>A0AAV0ITL9</accession>
<keyword evidence="3" id="KW-1185">Reference proteome</keyword>
<feature type="compositionally biased region" description="Polar residues" evidence="1">
    <location>
        <begin position="40"/>
        <end position="51"/>
    </location>
</feature>